<dbReference type="STRING" id="45496.SAMN04488079_102226"/>
<dbReference type="OrthoDB" id="5609128at2"/>
<proteinExistence type="predicted"/>
<reference evidence="4" key="1">
    <citation type="submission" date="2016-10" db="EMBL/GenBank/DDBJ databases">
        <authorList>
            <person name="Varghese N."/>
            <person name="Submissions S."/>
        </authorList>
    </citation>
    <scope>NUCLEOTIDE SEQUENCE [LARGE SCALE GENOMIC DNA]</scope>
    <source>
        <strain evidence="4">DSM 11578</strain>
    </source>
</reference>
<feature type="domain" description="Lysozyme inhibitor LprI-like N-terminal" evidence="2">
    <location>
        <begin position="28"/>
        <end position="114"/>
    </location>
</feature>
<protein>
    <recommendedName>
        <fullName evidence="2">Lysozyme inhibitor LprI-like N-terminal domain-containing protein</fullName>
    </recommendedName>
</protein>
<evidence type="ECO:0000259" key="2">
    <source>
        <dbReference type="Pfam" id="PF07007"/>
    </source>
</evidence>
<sequence length="120" mass="13733">MKKTVLFSLLFIVSPLTQAQALCPMTTADARQACLDEKLQSAIDEMVGDLTIIKQRHAENGALLKSLELSQQTWDAYRKTQCLNVYQTWQNNAQQKAMTASCAIELTRQRNQFLQDYYLK</sequence>
<evidence type="ECO:0000313" key="4">
    <source>
        <dbReference type="Proteomes" id="UP000198924"/>
    </source>
</evidence>
<feature type="chain" id="PRO_5011453207" description="Lysozyme inhibitor LprI-like N-terminal domain-containing protein" evidence="1">
    <location>
        <begin position="20"/>
        <end position="120"/>
    </location>
</feature>
<feature type="signal peptide" evidence="1">
    <location>
        <begin position="1"/>
        <end position="19"/>
    </location>
</feature>
<evidence type="ECO:0000313" key="3">
    <source>
        <dbReference type="EMBL" id="SFJ89915.1"/>
    </source>
</evidence>
<dbReference type="Pfam" id="PF07007">
    <property type="entry name" value="LprI"/>
    <property type="match status" value="1"/>
</dbReference>
<dbReference type="Gene3D" id="1.20.1270.180">
    <property type="match status" value="1"/>
</dbReference>
<dbReference type="Proteomes" id="UP000198924">
    <property type="component" value="Unassembled WGS sequence"/>
</dbReference>
<dbReference type="RefSeq" id="WP_091711605.1">
    <property type="nucleotide sequence ID" value="NZ_FOSH01000002.1"/>
</dbReference>
<accession>A0A1I3V3W6</accession>
<dbReference type="AlphaFoldDB" id="A0A1I3V3W6"/>
<keyword evidence="1" id="KW-0732">Signal</keyword>
<gene>
    <name evidence="3" type="ORF">SAMN04488079_102226</name>
</gene>
<dbReference type="InterPro" id="IPR009739">
    <property type="entry name" value="LprI-like_N"/>
</dbReference>
<keyword evidence="4" id="KW-1185">Reference proteome</keyword>
<organism evidence="3 4">
    <name type="scientific">Methylophaga sulfidovorans</name>
    <dbReference type="NCBI Taxonomy" id="45496"/>
    <lineage>
        <taxon>Bacteria</taxon>
        <taxon>Pseudomonadati</taxon>
        <taxon>Pseudomonadota</taxon>
        <taxon>Gammaproteobacteria</taxon>
        <taxon>Thiotrichales</taxon>
        <taxon>Piscirickettsiaceae</taxon>
        <taxon>Methylophaga</taxon>
    </lineage>
</organism>
<evidence type="ECO:0000256" key="1">
    <source>
        <dbReference type="SAM" id="SignalP"/>
    </source>
</evidence>
<dbReference type="EMBL" id="FOSH01000002">
    <property type="protein sequence ID" value="SFJ89915.1"/>
    <property type="molecule type" value="Genomic_DNA"/>
</dbReference>
<name>A0A1I3V3W6_9GAMM</name>